<evidence type="ECO:0000256" key="13">
    <source>
        <dbReference type="ARBA" id="ARBA00030350"/>
    </source>
</evidence>
<accession>A0A7I8KCT1</accession>
<keyword evidence="5" id="KW-0808">Transferase</keyword>
<dbReference type="EMBL" id="LR743591">
    <property type="protein sequence ID" value="CAA2619015.1"/>
    <property type="molecule type" value="Genomic_DNA"/>
</dbReference>
<feature type="transmembrane region" description="Helical" evidence="15">
    <location>
        <begin position="54"/>
        <end position="78"/>
    </location>
</feature>
<evidence type="ECO:0000256" key="11">
    <source>
        <dbReference type="ARBA" id="ARBA00023253"/>
    </source>
</evidence>
<keyword evidence="18" id="KW-1185">Reference proteome</keyword>
<reference evidence="17" key="1">
    <citation type="submission" date="2020-02" db="EMBL/GenBank/DDBJ databases">
        <authorList>
            <person name="Scholz U."/>
            <person name="Mascher M."/>
            <person name="Fiebig A."/>
        </authorList>
    </citation>
    <scope>NUCLEOTIDE SEQUENCE</scope>
</reference>
<evidence type="ECO:0000256" key="14">
    <source>
        <dbReference type="SAM" id="MobiDB-lite"/>
    </source>
</evidence>
<evidence type="ECO:0000256" key="15">
    <source>
        <dbReference type="SAM" id="Phobius"/>
    </source>
</evidence>
<evidence type="ECO:0000256" key="5">
    <source>
        <dbReference type="ARBA" id="ARBA00022679"/>
    </source>
</evidence>
<proteinExistence type="inferred from homology"/>
<gene>
    <name evidence="16" type="ORF">SI7747_04005182</name>
    <name evidence="17" type="ORF">SI8410_04005685</name>
</gene>
<evidence type="ECO:0000256" key="9">
    <source>
        <dbReference type="ARBA" id="ARBA00023136"/>
    </source>
</evidence>
<evidence type="ECO:0000256" key="2">
    <source>
        <dbReference type="ARBA" id="ARBA00004881"/>
    </source>
</evidence>
<protein>
    <recommendedName>
        <fullName evidence="13">O-fucosyltransferase family protein</fullName>
    </recommendedName>
</protein>
<dbReference type="AlphaFoldDB" id="A0A7I8KCT1"/>
<comment type="subcellular location">
    <subcellularLocation>
        <location evidence="1">Membrane</location>
        <topology evidence="1">Single-pass type II membrane protein</topology>
    </subcellularLocation>
</comment>
<dbReference type="InterPro" id="IPR024709">
    <property type="entry name" value="FucosylTrfase_pln"/>
</dbReference>
<feature type="region of interest" description="Disordered" evidence="14">
    <location>
        <begin position="1"/>
        <end position="41"/>
    </location>
</feature>
<dbReference type="OrthoDB" id="1874781at2759"/>
<dbReference type="PANTHER" id="PTHR31741:SF51">
    <property type="entry name" value="RHAMNOGALACTURONAN I RHAMNOSYLTRANSFERASE 1"/>
    <property type="match status" value="1"/>
</dbReference>
<evidence type="ECO:0000256" key="3">
    <source>
        <dbReference type="ARBA" id="ARBA00007737"/>
    </source>
</evidence>
<evidence type="ECO:0000313" key="17">
    <source>
        <dbReference type="EMBL" id="CAA7395024.1"/>
    </source>
</evidence>
<dbReference type="CDD" id="cd11299">
    <property type="entry name" value="O-FucT_plant"/>
    <property type="match status" value="1"/>
</dbReference>
<feature type="compositionally biased region" description="Low complexity" evidence="14">
    <location>
        <begin position="17"/>
        <end position="29"/>
    </location>
</feature>
<dbReference type="InterPro" id="IPR019378">
    <property type="entry name" value="GDP-Fuc_O-FucTrfase"/>
</dbReference>
<dbReference type="GO" id="GO:0016020">
    <property type="term" value="C:membrane"/>
    <property type="evidence" value="ECO:0007669"/>
    <property type="project" value="UniProtKB-SubCell"/>
</dbReference>
<keyword evidence="11" id="KW-0294">Fucose metabolism</keyword>
<dbReference type="EMBL" id="LR746267">
    <property type="protein sequence ID" value="CAA7395024.1"/>
    <property type="molecule type" value="Genomic_DNA"/>
</dbReference>
<evidence type="ECO:0000256" key="4">
    <source>
        <dbReference type="ARBA" id="ARBA00022676"/>
    </source>
</evidence>
<evidence type="ECO:0000256" key="8">
    <source>
        <dbReference type="ARBA" id="ARBA00022989"/>
    </source>
</evidence>
<evidence type="ECO:0000256" key="1">
    <source>
        <dbReference type="ARBA" id="ARBA00004606"/>
    </source>
</evidence>
<evidence type="ECO:0000256" key="6">
    <source>
        <dbReference type="ARBA" id="ARBA00022692"/>
    </source>
</evidence>
<dbReference type="PIRSF" id="PIRSF009360">
    <property type="entry name" value="UCP009360"/>
    <property type="match status" value="1"/>
</dbReference>
<evidence type="ECO:0000313" key="16">
    <source>
        <dbReference type="EMBL" id="CAA2619015.1"/>
    </source>
</evidence>
<keyword evidence="8 15" id="KW-1133">Transmembrane helix</keyword>
<dbReference type="GO" id="GO:0016757">
    <property type="term" value="F:glycosyltransferase activity"/>
    <property type="evidence" value="ECO:0007669"/>
    <property type="project" value="UniProtKB-KW"/>
</dbReference>
<dbReference type="Proteomes" id="UP000663760">
    <property type="component" value="Chromosome 4"/>
</dbReference>
<keyword evidence="7" id="KW-0735">Signal-anchor</keyword>
<organism evidence="17 18">
    <name type="scientific">Spirodela intermedia</name>
    <name type="common">Intermediate duckweed</name>
    <dbReference type="NCBI Taxonomy" id="51605"/>
    <lineage>
        <taxon>Eukaryota</taxon>
        <taxon>Viridiplantae</taxon>
        <taxon>Streptophyta</taxon>
        <taxon>Embryophyta</taxon>
        <taxon>Tracheophyta</taxon>
        <taxon>Spermatophyta</taxon>
        <taxon>Magnoliopsida</taxon>
        <taxon>Liliopsida</taxon>
        <taxon>Araceae</taxon>
        <taxon>Lemnoideae</taxon>
        <taxon>Spirodela</taxon>
    </lineage>
</organism>
<keyword evidence="6 15" id="KW-0812">Transmembrane</keyword>
<keyword evidence="10" id="KW-0325">Glycoprotein</keyword>
<comment type="similarity">
    <text evidence="3">Belongs to the glycosyltransferase GT106 family.</text>
</comment>
<keyword evidence="12" id="KW-0119">Carbohydrate metabolism</keyword>
<dbReference type="GO" id="GO:0006004">
    <property type="term" value="P:fucose metabolic process"/>
    <property type="evidence" value="ECO:0007669"/>
    <property type="project" value="UniProtKB-KW"/>
</dbReference>
<evidence type="ECO:0000256" key="10">
    <source>
        <dbReference type="ARBA" id="ARBA00023180"/>
    </source>
</evidence>
<dbReference type="GO" id="GO:0009507">
    <property type="term" value="C:chloroplast"/>
    <property type="evidence" value="ECO:0007669"/>
    <property type="project" value="TreeGrafter"/>
</dbReference>
<keyword evidence="9 15" id="KW-0472">Membrane</keyword>
<evidence type="ECO:0000256" key="7">
    <source>
        <dbReference type="ARBA" id="ARBA00022968"/>
    </source>
</evidence>
<dbReference type="PANTHER" id="PTHR31741">
    <property type="entry name" value="OS02G0726500 PROTEIN-RELATED"/>
    <property type="match status" value="1"/>
</dbReference>
<sequence length="521" mass="59066">MHGITSEDLSSRGFGHSSSSPSLLLHQQPQAPPPLKPLWSQLQQSPPRARLHLYFIRACMGILVLTCLIQLVTVGQIWHRPRLPNLGGSRGQYQLIGRSTPASNEGSPGPVAATPPILPARIYKSNGYLEVSCNGGLNQMRAAICDMTTIARFLNLTLVVPELDKKSFWADPSDFADIFNVSNFINSLRDEVRIIKRLPRRIIGKGSPGGSFMMPPVSWSNETYYLTQILPLFGKYEVIHFNKTDARLANNGLPIELQRLRCRVNYQALRFTDQIESLGNKLVQILQAKGYFVALHLRYEMDMLAFSGCTHGCSDEEAEMLKRMRYAYPWWREKEIASEKKRLEGLCPLTPEEAALILQALGFGRETQIYIAAGEIFASELRLKALKAAFPQLVRKEMLLDPEDLKQFQNHSSQMAALDYMVSIASDVFIPTYNGNMAKVVEGHRRYLGYRKSILLDRRELVRLLDLFQNQTLSWDEFANGVQVAHMNRMGKPSPRNVIPNKPKEEDNFYANPWECLRNPS</sequence>
<name>A0A7I8KCT1_SPIIN</name>
<comment type="pathway">
    <text evidence="2">Glycan metabolism.</text>
</comment>
<evidence type="ECO:0000256" key="12">
    <source>
        <dbReference type="ARBA" id="ARBA00023277"/>
    </source>
</evidence>
<keyword evidence="4" id="KW-0328">Glycosyltransferase</keyword>
<dbReference type="Pfam" id="PF10250">
    <property type="entry name" value="O-FucT"/>
    <property type="match status" value="1"/>
</dbReference>
<evidence type="ECO:0000313" key="18">
    <source>
        <dbReference type="Proteomes" id="UP000663760"/>
    </source>
</evidence>